<feature type="signal peptide" evidence="1">
    <location>
        <begin position="1"/>
        <end position="31"/>
    </location>
</feature>
<reference evidence="2 3" key="1">
    <citation type="submission" date="2020-10" db="EMBL/GenBank/DDBJ databases">
        <title>Ca. Dormibacterota MAGs.</title>
        <authorList>
            <person name="Montgomery K."/>
        </authorList>
    </citation>
    <scope>NUCLEOTIDE SEQUENCE [LARGE SCALE GENOMIC DNA]</scope>
    <source>
        <strain evidence="2">Mitchell_Peninsula_5</strain>
    </source>
</reference>
<dbReference type="Gene3D" id="2.120.10.10">
    <property type="match status" value="1"/>
</dbReference>
<dbReference type="Proteomes" id="UP000614410">
    <property type="component" value="Unassembled WGS sequence"/>
</dbReference>
<protein>
    <recommendedName>
        <fullName evidence="4">Exo-alpha-sialidase</fullName>
    </recommendedName>
</protein>
<proteinExistence type="predicted"/>
<evidence type="ECO:0000256" key="1">
    <source>
        <dbReference type="SAM" id="SignalP"/>
    </source>
</evidence>
<evidence type="ECO:0000313" key="2">
    <source>
        <dbReference type="EMBL" id="MBJ7607835.1"/>
    </source>
</evidence>
<sequence length="587" mass="61201">MTAPNPRLLVALTGLMVATATSLSTAPLARAASVPTVSLLRDNQSGTDDLTATMRAPGLNEYVQPDTQIEPSIAVDPANSQHVVAAYQEGRVDGGGDATNGFATSFDAGQTWVHGELPGLTSYPGQGGTFDRASDAVVTFGADPANPGKYLVYANSLVFDDTTGNALASGMAVNVSRDGGRTWTAPVILEQDKVGGLNDKNWIVVDNGTGAGHKTGRVYVVWDRVAPIVYAYCDHDCDQLANWTNSQINSQTKTVNGFYVLYPSQGIGSMPVIGNDGSLTVVFNTLSGVPVSVNPSEQPEISPNGTPIVQTTATKAGTVPFPAPLTFSQVPITIATYKTNGVAEQRAGGLPSAALDPITGTIYVGWEDNRFRTDAAKKQNDAVFSKSSDAAHATWSTPARINGGPTNDLVDHYNTSLAVGPDGTLHVMYRQRLEAGSGALPPTIDTYYQESQDGGASFTAPLKVDTGPGTYPGTMPDNAFYGAFSRGGTFQGDYDQIVAGGQYVYITRCESFPTSAGEPPALTGSGSGTLALTNKGHQHQRNFVAVLGPQPAVGAAESPWIPGLLLVGVGAGGFAALARRRRVLPAA</sequence>
<gene>
    <name evidence="2" type="ORF">JF887_00170</name>
</gene>
<organism evidence="2 3">
    <name type="scientific">Candidatus Amunia macphersoniae</name>
    <dbReference type="NCBI Taxonomy" id="3127014"/>
    <lineage>
        <taxon>Bacteria</taxon>
        <taxon>Bacillati</taxon>
        <taxon>Candidatus Dormiibacterota</taxon>
        <taxon>Candidatus Dormibacteria</taxon>
        <taxon>Candidatus Aeolococcales</taxon>
        <taxon>Candidatus Aeolococcaceae</taxon>
        <taxon>Candidatus Amunia</taxon>
    </lineage>
</organism>
<evidence type="ECO:0000313" key="3">
    <source>
        <dbReference type="Proteomes" id="UP000614410"/>
    </source>
</evidence>
<dbReference type="EMBL" id="JAEKNN010000003">
    <property type="protein sequence ID" value="MBJ7607835.1"/>
    <property type="molecule type" value="Genomic_DNA"/>
</dbReference>
<keyword evidence="1" id="KW-0732">Signal</keyword>
<evidence type="ECO:0008006" key="4">
    <source>
        <dbReference type="Google" id="ProtNLM"/>
    </source>
</evidence>
<feature type="chain" id="PRO_5037392786" description="Exo-alpha-sialidase" evidence="1">
    <location>
        <begin position="32"/>
        <end position="587"/>
    </location>
</feature>
<comment type="caution">
    <text evidence="2">The sequence shown here is derived from an EMBL/GenBank/DDBJ whole genome shotgun (WGS) entry which is preliminary data.</text>
</comment>
<dbReference type="InterPro" id="IPR036278">
    <property type="entry name" value="Sialidase_sf"/>
</dbReference>
<accession>A0A934NEW9</accession>
<dbReference type="SUPFAM" id="SSF50939">
    <property type="entry name" value="Sialidases"/>
    <property type="match status" value="2"/>
</dbReference>
<dbReference type="AlphaFoldDB" id="A0A934NEW9"/>
<name>A0A934NEW9_9BACT</name>
<dbReference type="CDD" id="cd15482">
    <property type="entry name" value="Sialidase_non-viral"/>
    <property type="match status" value="2"/>
</dbReference>